<organism evidence="2 3">
    <name type="scientific">Sulfobacillus acidophilus</name>
    <dbReference type="NCBI Taxonomy" id="53633"/>
    <lineage>
        <taxon>Bacteria</taxon>
        <taxon>Bacillati</taxon>
        <taxon>Bacillota</taxon>
        <taxon>Clostridia</taxon>
        <taxon>Eubacteriales</taxon>
        <taxon>Clostridiales Family XVII. Incertae Sedis</taxon>
        <taxon>Sulfobacillus</taxon>
    </lineage>
</organism>
<accession>A0ABS3AWB7</accession>
<evidence type="ECO:0000313" key="3">
    <source>
        <dbReference type="Proteomes" id="UP000765003"/>
    </source>
</evidence>
<feature type="compositionally biased region" description="Basic and acidic residues" evidence="1">
    <location>
        <begin position="31"/>
        <end position="44"/>
    </location>
</feature>
<feature type="compositionally biased region" description="Polar residues" evidence="1">
    <location>
        <begin position="1"/>
        <end position="11"/>
    </location>
</feature>
<evidence type="ECO:0000256" key="1">
    <source>
        <dbReference type="SAM" id="MobiDB-lite"/>
    </source>
</evidence>
<evidence type="ECO:0000313" key="2">
    <source>
        <dbReference type="EMBL" id="MBN4077345.1"/>
    </source>
</evidence>
<proteinExistence type="predicted"/>
<comment type="caution">
    <text evidence="2">The sequence shown here is derived from an EMBL/GenBank/DDBJ whole genome shotgun (WGS) entry which is preliminary data.</text>
</comment>
<sequence>MQKTLRSNVAYSTESISSSGTSQMDPGLRQGDGKIARVKNDGKLRQQRLQLQS</sequence>
<feature type="region of interest" description="Disordered" evidence="1">
    <location>
        <begin position="1"/>
        <end position="53"/>
    </location>
</feature>
<feature type="compositionally biased region" description="Low complexity" evidence="1">
    <location>
        <begin position="12"/>
        <end position="22"/>
    </location>
</feature>
<reference evidence="2" key="1">
    <citation type="submission" date="2021-02" db="EMBL/GenBank/DDBJ databases">
        <title>Activity-based single-cell genomes from oceanic crustal fluid captures similar information to metagenomic and metatranscriptomic surveys with orders of magnitude less sampling.</title>
        <authorList>
            <person name="D'Angelo T.S."/>
            <person name="Orcutt B.N."/>
        </authorList>
    </citation>
    <scope>NUCLEOTIDE SEQUENCE [LARGE SCALE GENOMIC DNA]</scope>
    <source>
        <strain evidence="2">AH-315-E05</strain>
    </source>
</reference>
<keyword evidence="3" id="KW-1185">Reference proteome</keyword>
<dbReference type="EMBL" id="JAFITA010000003">
    <property type="protein sequence ID" value="MBN4077345.1"/>
    <property type="molecule type" value="Genomic_DNA"/>
</dbReference>
<protein>
    <submittedName>
        <fullName evidence="2">Uncharacterized protein</fullName>
    </submittedName>
</protein>
<dbReference type="Proteomes" id="UP000765003">
    <property type="component" value="Unassembled WGS sequence"/>
</dbReference>
<gene>
    <name evidence="2" type="ORF">JYT19_00370</name>
</gene>
<name>A0ABS3AWB7_9FIRM</name>